<evidence type="ECO:0000256" key="3">
    <source>
        <dbReference type="ARBA" id="ARBA00023274"/>
    </source>
</evidence>
<comment type="similarity">
    <text evidence="1">Belongs to the universal ribosomal protein uL23 family.</text>
</comment>
<proteinExistence type="inferred from homology"/>
<gene>
    <name evidence="6" type="ORF">AAF712_007191</name>
</gene>
<keyword evidence="3" id="KW-0687">Ribonucleoprotein</keyword>
<evidence type="ECO:0000256" key="1">
    <source>
        <dbReference type="ARBA" id="ARBA00006700"/>
    </source>
</evidence>
<dbReference type="EMBL" id="JBBXMP010000042">
    <property type="protein sequence ID" value="KAL0065887.1"/>
    <property type="molecule type" value="Genomic_DNA"/>
</dbReference>
<sequence length="343" mass="39032">MLGPCFRRLYRTKASPNLPKGAQVARTQSTPLAVRRRREQELGPVKAGKTDAAYGGLTPSEIARYNRHLAMGTLPKIDGKPLTPAQYLERLNTRRSRIRGTKVVKQDGKETVEVVGQPVYLPNIIYRLVRNHTPEGQDYNPYEATFRVPLSVTKNDVRSYLSAVYGVKTTYIRTDIYYGRKHYQKARPFLGGRAPPAAYKRAVVGLVDPFYYPHRLEDMPLEEREEREKFIEENFHIKESRKQETMSTLKAKAEQMGSDTQTWKYRGDPTIGKNRGNILRAVAQRRLLKEKMVSEQVKEWQSKRAKGEPIQLALSNPKKAKKQPVAGEIPPPVTESSQPSATV</sequence>
<protein>
    <recommendedName>
        <fullName evidence="4">Large ribosomal subunit protein uL23m</fullName>
    </recommendedName>
</protein>
<dbReference type="InterPro" id="IPR012677">
    <property type="entry name" value="Nucleotide-bd_a/b_plait_sf"/>
</dbReference>
<evidence type="ECO:0000313" key="6">
    <source>
        <dbReference type="EMBL" id="KAL0065887.1"/>
    </source>
</evidence>
<evidence type="ECO:0000256" key="5">
    <source>
        <dbReference type="SAM" id="MobiDB-lite"/>
    </source>
</evidence>
<keyword evidence="2" id="KW-0689">Ribosomal protein</keyword>
<feature type="compositionally biased region" description="Polar residues" evidence="5">
    <location>
        <begin position="334"/>
        <end position="343"/>
    </location>
</feature>
<dbReference type="InterPro" id="IPR012678">
    <property type="entry name" value="Ribosomal_uL23/eL15/eS24_sf"/>
</dbReference>
<dbReference type="PANTHER" id="PTHR12059:SF5">
    <property type="entry name" value="LARGE RIBOSOMAL SUBUNIT PROTEIN UL23M"/>
    <property type="match status" value="1"/>
</dbReference>
<reference evidence="6 7" key="1">
    <citation type="submission" date="2024-05" db="EMBL/GenBank/DDBJ databases">
        <title>A draft genome resource for the thread blight pathogen Marasmius tenuissimus strain MS-2.</title>
        <authorList>
            <person name="Yulfo-Soto G.E."/>
            <person name="Baruah I.K."/>
            <person name="Amoako-Attah I."/>
            <person name="Bukari Y."/>
            <person name="Meinhardt L.W."/>
            <person name="Bailey B.A."/>
            <person name="Cohen S.P."/>
        </authorList>
    </citation>
    <scope>NUCLEOTIDE SEQUENCE [LARGE SCALE GENOMIC DNA]</scope>
    <source>
        <strain evidence="6 7">MS-2</strain>
    </source>
</reference>
<dbReference type="Proteomes" id="UP001437256">
    <property type="component" value="Unassembled WGS sequence"/>
</dbReference>
<dbReference type="InterPro" id="IPR013025">
    <property type="entry name" value="Ribosomal_uL23-like"/>
</dbReference>
<evidence type="ECO:0000313" key="7">
    <source>
        <dbReference type="Proteomes" id="UP001437256"/>
    </source>
</evidence>
<evidence type="ECO:0000256" key="2">
    <source>
        <dbReference type="ARBA" id="ARBA00022980"/>
    </source>
</evidence>
<keyword evidence="7" id="KW-1185">Reference proteome</keyword>
<evidence type="ECO:0000256" key="4">
    <source>
        <dbReference type="ARBA" id="ARBA00039977"/>
    </source>
</evidence>
<feature type="region of interest" description="Disordered" evidence="5">
    <location>
        <begin position="299"/>
        <end position="343"/>
    </location>
</feature>
<comment type="caution">
    <text evidence="6">The sequence shown here is derived from an EMBL/GenBank/DDBJ whole genome shotgun (WGS) entry which is preliminary data.</text>
</comment>
<accession>A0ABR2ZXT8</accession>
<organism evidence="6 7">
    <name type="scientific">Marasmius tenuissimus</name>
    <dbReference type="NCBI Taxonomy" id="585030"/>
    <lineage>
        <taxon>Eukaryota</taxon>
        <taxon>Fungi</taxon>
        <taxon>Dikarya</taxon>
        <taxon>Basidiomycota</taxon>
        <taxon>Agaricomycotina</taxon>
        <taxon>Agaricomycetes</taxon>
        <taxon>Agaricomycetidae</taxon>
        <taxon>Agaricales</taxon>
        <taxon>Marasmiineae</taxon>
        <taxon>Marasmiaceae</taxon>
        <taxon>Marasmius</taxon>
    </lineage>
</organism>
<name>A0ABR2ZXT8_9AGAR</name>
<dbReference type="SUPFAM" id="SSF54189">
    <property type="entry name" value="Ribosomal proteins S24e, L23 and L15e"/>
    <property type="match status" value="1"/>
</dbReference>
<dbReference type="Gene3D" id="3.30.70.330">
    <property type="match status" value="1"/>
</dbReference>
<dbReference type="PANTHER" id="PTHR12059">
    <property type="entry name" value="RIBOSOMAL PROTEIN L23-RELATED"/>
    <property type="match status" value="1"/>
</dbReference>